<gene>
    <name evidence="1" type="ORF">PLOB_00040784</name>
</gene>
<evidence type="ECO:0000313" key="2">
    <source>
        <dbReference type="Proteomes" id="UP001159405"/>
    </source>
</evidence>
<name>A0ABN8PAN3_9CNID</name>
<accession>A0ABN8PAN3</accession>
<organism evidence="1 2">
    <name type="scientific">Porites lobata</name>
    <dbReference type="NCBI Taxonomy" id="104759"/>
    <lineage>
        <taxon>Eukaryota</taxon>
        <taxon>Metazoa</taxon>
        <taxon>Cnidaria</taxon>
        <taxon>Anthozoa</taxon>
        <taxon>Hexacorallia</taxon>
        <taxon>Scleractinia</taxon>
        <taxon>Fungiina</taxon>
        <taxon>Poritidae</taxon>
        <taxon>Porites</taxon>
    </lineage>
</organism>
<evidence type="ECO:0000313" key="1">
    <source>
        <dbReference type="EMBL" id="CAH3139724.1"/>
    </source>
</evidence>
<protein>
    <submittedName>
        <fullName evidence="1">Uncharacterized protein</fullName>
    </submittedName>
</protein>
<keyword evidence="2" id="KW-1185">Reference proteome</keyword>
<proteinExistence type="predicted"/>
<sequence>MSLGSGIWVLVAMKFHIQKLKKAQAIKSRDAFIDKLTEQIAARFPQESQYLADAFAILSLRGVSFMTAEDLSNYGNNKLLKLLNHYGSDKANVVSGRVIPAVVNPMKTKME</sequence>
<dbReference type="EMBL" id="CALNXK010000063">
    <property type="protein sequence ID" value="CAH3139724.1"/>
    <property type="molecule type" value="Genomic_DNA"/>
</dbReference>
<comment type="caution">
    <text evidence="1">The sequence shown here is derived from an EMBL/GenBank/DDBJ whole genome shotgun (WGS) entry which is preliminary data.</text>
</comment>
<reference evidence="1 2" key="1">
    <citation type="submission" date="2022-05" db="EMBL/GenBank/DDBJ databases">
        <authorList>
            <consortium name="Genoscope - CEA"/>
            <person name="William W."/>
        </authorList>
    </citation>
    <scope>NUCLEOTIDE SEQUENCE [LARGE SCALE GENOMIC DNA]</scope>
</reference>
<dbReference type="Proteomes" id="UP001159405">
    <property type="component" value="Unassembled WGS sequence"/>
</dbReference>